<dbReference type="Pfam" id="PF13238">
    <property type="entry name" value="AAA_18"/>
    <property type="match status" value="1"/>
</dbReference>
<dbReference type="EMBL" id="QXJK01000001">
    <property type="protein sequence ID" value="RIX36968.1"/>
    <property type="molecule type" value="Genomic_DNA"/>
</dbReference>
<accession>A0A418QAE9</accession>
<evidence type="ECO:0000313" key="1">
    <source>
        <dbReference type="EMBL" id="RIX36968.1"/>
    </source>
</evidence>
<proteinExistence type="predicted"/>
<sequence>MTCANPATILIDGRSGSGKTTLAAQLAAAMADVTGSQPQIVHMDDVYRGWWGLASAKKILSENILARTDAGFRTWDWYADAEGDWQAIDPRRDLIVEGCGALNRDALAAAEQRSGERVLTVLVHAPADVRRRRALARDPEFASHWDMWARQEDEHFADMPAAHIEVDTAGDAGTD</sequence>
<keyword evidence="2" id="KW-1185">Reference proteome</keyword>
<dbReference type="SUPFAM" id="SSF52540">
    <property type="entry name" value="P-loop containing nucleoside triphosphate hydrolases"/>
    <property type="match status" value="1"/>
</dbReference>
<gene>
    <name evidence="1" type="ORF">D3M95_00970</name>
</gene>
<dbReference type="Proteomes" id="UP000285278">
    <property type="component" value="Unassembled WGS sequence"/>
</dbReference>
<dbReference type="OrthoDB" id="3237545at2"/>
<dbReference type="RefSeq" id="WP_119664231.1">
    <property type="nucleotide sequence ID" value="NZ_QXJK01000001.1"/>
</dbReference>
<dbReference type="AlphaFoldDB" id="A0A418QAE9"/>
<protein>
    <submittedName>
        <fullName evidence="1">Uncharacterized protein</fullName>
    </submittedName>
</protein>
<dbReference type="Gene3D" id="3.40.50.300">
    <property type="entry name" value="P-loop containing nucleotide triphosphate hydrolases"/>
    <property type="match status" value="1"/>
</dbReference>
<dbReference type="InterPro" id="IPR027417">
    <property type="entry name" value="P-loop_NTPase"/>
</dbReference>
<comment type="caution">
    <text evidence="1">The sequence shown here is derived from an EMBL/GenBank/DDBJ whole genome shotgun (WGS) entry which is preliminary data.</text>
</comment>
<evidence type="ECO:0000313" key="2">
    <source>
        <dbReference type="Proteomes" id="UP000285278"/>
    </source>
</evidence>
<reference evidence="1 2" key="1">
    <citation type="submission" date="2018-09" db="EMBL/GenBank/DDBJ databases">
        <title>Optimization and identification of Corynebacterium falsenii FN1-14 from fish paste.</title>
        <authorList>
            <person name="Daroonpunt R."/>
            <person name="Tanasupawat S."/>
        </authorList>
    </citation>
    <scope>NUCLEOTIDE SEQUENCE [LARGE SCALE GENOMIC DNA]</scope>
    <source>
        <strain evidence="1 2">FN1-14</strain>
    </source>
</reference>
<dbReference type="STRING" id="1451189.CFAL_09335"/>
<name>A0A418QAE9_9CORY</name>
<dbReference type="NCBIfam" id="NF005115">
    <property type="entry name" value="PRK06547.1"/>
    <property type="match status" value="1"/>
</dbReference>
<organism evidence="1 2">
    <name type="scientific">Corynebacterium falsenii</name>
    <dbReference type="NCBI Taxonomy" id="108486"/>
    <lineage>
        <taxon>Bacteria</taxon>
        <taxon>Bacillati</taxon>
        <taxon>Actinomycetota</taxon>
        <taxon>Actinomycetes</taxon>
        <taxon>Mycobacteriales</taxon>
        <taxon>Corynebacteriaceae</taxon>
        <taxon>Corynebacterium</taxon>
    </lineage>
</organism>